<dbReference type="Proteomes" id="UP000053825">
    <property type="component" value="Unassembled WGS sequence"/>
</dbReference>
<feature type="compositionally biased region" description="Basic and acidic residues" evidence="1">
    <location>
        <begin position="146"/>
        <end position="164"/>
    </location>
</feature>
<keyword evidence="3" id="KW-1185">Reference proteome</keyword>
<dbReference type="AlphaFoldDB" id="A0A0L7QPC3"/>
<proteinExistence type="predicted"/>
<evidence type="ECO:0000256" key="1">
    <source>
        <dbReference type="SAM" id="MobiDB-lite"/>
    </source>
</evidence>
<organism evidence="2 3">
    <name type="scientific">Habropoda laboriosa</name>
    <dbReference type="NCBI Taxonomy" id="597456"/>
    <lineage>
        <taxon>Eukaryota</taxon>
        <taxon>Metazoa</taxon>
        <taxon>Ecdysozoa</taxon>
        <taxon>Arthropoda</taxon>
        <taxon>Hexapoda</taxon>
        <taxon>Insecta</taxon>
        <taxon>Pterygota</taxon>
        <taxon>Neoptera</taxon>
        <taxon>Endopterygota</taxon>
        <taxon>Hymenoptera</taxon>
        <taxon>Apocrita</taxon>
        <taxon>Aculeata</taxon>
        <taxon>Apoidea</taxon>
        <taxon>Anthophila</taxon>
        <taxon>Apidae</taxon>
        <taxon>Habropoda</taxon>
    </lineage>
</organism>
<protein>
    <submittedName>
        <fullName evidence="2">Uncharacterized protein</fullName>
    </submittedName>
</protein>
<gene>
    <name evidence="2" type="ORF">WH47_07840</name>
</gene>
<dbReference type="EMBL" id="KQ414819">
    <property type="protein sequence ID" value="KOC60482.1"/>
    <property type="molecule type" value="Genomic_DNA"/>
</dbReference>
<evidence type="ECO:0000313" key="3">
    <source>
        <dbReference type="Proteomes" id="UP000053825"/>
    </source>
</evidence>
<sequence>MENQSEFLHAAVTAGELTQRIEASPLEVSQRRLSSGSALPMPVPRRECTVVGRQKQETKKCFSKKDCPFHFGAKFRVDVSIHVTNALELKPKSGVDLDELVLASVTGKGAGRCPRAELRAKLRASGGQKCPPMPADSAESKIAGKSKAEGFGRAKVPSDARGKS</sequence>
<evidence type="ECO:0000313" key="2">
    <source>
        <dbReference type="EMBL" id="KOC60482.1"/>
    </source>
</evidence>
<accession>A0A0L7QPC3</accession>
<name>A0A0L7QPC3_9HYME</name>
<reference evidence="2 3" key="1">
    <citation type="submission" date="2015-07" db="EMBL/GenBank/DDBJ databases">
        <title>The genome of Habropoda laboriosa.</title>
        <authorList>
            <person name="Pan H."/>
            <person name="Kapheim K."/>
        </authorList>
    </citation>
    <scope>NUCLEOTIDE SEQUENCE [LARGE SCALE GENOMIC DNA]</scope>
    <source>
        <strain evidence="2">0110345459</strain>
    </source>
</reference>
<feature type="region of interest" description="Disordered" evidence="1">
    <location>
        <begin position="123"/>
        <end position="164"/>
    </location>
</feature>